<organism evidence="2 3">
    <name type="scientific">Olpidium bornovanus</name>
    <dbReference type="NCBI Taxonomy" id="278681"/>
    <lineage>
        <taxon>Eukaryota</taxon>
        <taxon>Fungi</taxon>
        <taxon>Fungi incertae sedis</taxon>
        <taxon>Olpidiomycota</taxon>
        <taxon>Olpidiomycotina</taxon>
        <taxon>Olpidiomycetes</taxon>
        <taxon>Olpidiales</taxon>
        <taxon>Olpidiaceae</taxon>
        <taxon>Olpidium</taxon>
    </lineage>
</organism>
<sequence length="148" mass="15532">MFSFRHRDPHPAKPPPPPAAAGPAAVESLGVSRPRNPPPMPPPASSEPVPMAVDAAAAPWAPDGPVKPLDPKTRRNCASAQVCLGPVPRIGNGAPARPAHPHLRQPVPGAGPGRPGRIRRRLPGEEERHQGGLRPEEDEQEAPAEAGR</sequence>
<keyword evidence="3" id="KW-1185">Reference proteome</keyword>
<reference evidence="2 3" key="1">
    <citation type="journal article" name="Sci. Rep.">
        <title>Genome-scale phylogenetic analyses confirm Olpidium as the closest living zoosporic fungus to the non-flagellated, terrestrial fungi.</title>
        <authorList>
            <person name="Chang Y."/>
            <person name="Rochon D."/>
            <person name="Sekimoto S."/>
            <person name="Wang Y."/>
            <person name="Chovatia M."/>
            <person name="Sandor L."/>
            <person name="Salamov A."/>
            <person name="Grigoriev I.V."/>
            <person name="Stajich J.E."/>
            <person name="Spatafora J.W."/>
        </authorList>
    </citation>
    <scope>NUCLEOTIDE SEQUENCE [LARGE SCALE GENOMIC DNA]</scope>
    <source>
        <strain evidence="2">S191</strain>
    </source>
</reference>
<accession>A0A8H8DGI5</accession>
<comment type="caution">
    <text evidence="2">The sequence shown here is derived from an EMBL/GenBank/DDBJ whole genome shotgun (WGS) entry which is preliminary data.</text>
</comment>
<name>A0A8H8DGI5_9FUNG</name>
<proteinExistence type="predicted"/>
<feature type="region of interest" description="Disordered" evidence="1">
    <location>
        <begin position="1"/>
        <end position="148"/>
    </location>
</feature>
<feature type="compositionally biased region" description="Pro residues" evidence="1">
    <location>
        <begin position="35"/>
        <end position="45"/>
    </location>
</feature>
<evidence type="ECO:0000313" key="3">
    <source>
        <dbReference type="Proteomes" id="UP000673691"/>
    </source>
</evidence>
<evidence type="ECO:0000256" key="1">
    <source>
        <dbReference type="SAM" id="MobiDB-lite"/>
    </source>
</evidence>
<feature type="compositionally biased region" description="Basic and acidic residues" evidence="1">
    <location>
        <begin position="1"/>
        <end position="11"/>
    </location>
</feature>
<gene>
    <name evidence="2" type="ORF">BJ554DRAFT_3011</name>
</gene>
<protein>
    <submittedName>
        <fullName evidence="2">Uncharacterized protein</fullName>
    </submittedName>
</protein>
<feature type="compositionally biased region" description="Low complexity" evidence="1">
    <location>
        <begin position="46"/>
        <end position="66"/>
    </location>
</feature>
<feature type="non-terminal residue" evidence="2">
    <location>
        <position position="148"/>
    </location>
</feature>
<dbReference type="Proteomes" id="UP000673691">
    <property type="component" value="Unassembled WGS sequence"/>
</dbReference>
<dbReference type="AlphaFoldDB" id="A0A8H8DGI5"/>
<dbReference type="EMBL" id="JAEFCI010010679">
    <property type="protein sequence ID" value="KAG5457072.1"/>
    <property type="molecule type" value="Genomic_DNA"/>
</dbReference>
<evidence type="ECO:0000313" key="2">
    <source>
        <dbReference type="EMBL" id="KAG5457072.1"/>
    </source>
</evidence>